<keyword evidence="2" id="KW-0732">Signal</keyword>
<name>A0A813XIP9_9BILA</name>
<reference evidence="3" key="1">
    <citation type="submission" date="2021-02" db="EMBL/GenBank/DDBJ databases">
        <authorList>
            <person name="Nowell W R."/>
        </authorList>
    </citation>
    <scope>NUCLEOTIDE SEQUENCE</scope>
</reference>
<keyword evidence="1" id="KW-0472">Membrane</keyword>
<keyword evidence="1" id="KW-0812">Transmembrane</keyword>
<sequence>MCTFNLYVGVLFFIVSKISGNVNITYPNFPRQAEFIRENIITQGQYKRVSSEFIFDSYNDRLIEINDENIIFSNYTILRKSIYPRNHLKQCNVYPIDVNNPPDGFSAWTNPDMGTTHIRPLNDIFNFPLNAIYLGETMLRGYIYVNQWISTISNDLEMIWSFSKSNYPMPWNPENFSIPVQIIKRQKSDGVILEVTNIFSYKTIITKTHLISPPSGIFCVNLTAADDLISFQDIGINFPERFSVRIDVSSTSQFLWHSVHLRYLSLNGQKLIRYDYTPFDNTQNPVTIILDNTDGVQRSYKIDRHTGSCIINDSVEIVLTSSVLHNPIETLIKYESLLLTNPPHHIFQYTGDRQCRGSILCSVFVAQLTGFPTDPQEDWTMTNIEWGWSKRNIDHNDSPYDYPVHLNLNLYRKNSEPPATIHYVFYDYHTEVHLNEFDVNLCYRSNQLWYNHLAFQLKITNQSTTDGIENVIINRRRLGEYIRNQMMGIMSLKYLRISQLELDHHPNEPGHNDTLYCIFTLLDRTPFVDPNSETEVLDAKNKLENAINSGEFHFTTDDKLSIEAIKNSLEDVRYFYVFNPNITSNQTISFSNTTVHVNRTIIETVEEVYEKIQYSDGAQAGAVIGGMIVGILIGLFLTFVVVFMIKRKANATPTGGLTFGNINFTVRNNRTQDDLSSIAMENPIHSRNKTST</sequence>
<organism evidence="3 4">
    <name type="scientific">Adineta steineri</name>
    <dbReference type="NCBI Taxonomy" id="433720"/>
    <lineage>
        <taxon>Eukaryota</taxon>
        <taxon>Metazoa</taxon>
        <taxon>Spiralia</taxon>
        <taxon>Gnathifera</taxon>
        <taxon>Rotifera</taxon>
        <taxon>Eurotatoria</taxon>
        <taxon>Bdelloidea</taxon>
        <taxon>Adinetida</taxon>
        <taxon>Adinetidae</taxon>
        <taxon>Adineta</taxon>
    </lineage>
</organism>
<protein>
    <submittedName>
        <fullName evidence="3">Uncharacterized protein</fullName>
    </submittedName>
</protein>
<evidence type="ECO:0000313" key="4">
    <source>
        <dbReference type="Proteomes" id="UP000663832"/>
    </source>
</evidence>
<evidence type="ECO:0000256" key="2">
    <source>
        <dbReference type="SAM" id="SignalP"/>
    </source>
</evidence>
<dbReference type="AlphaFoldDB" id="A0A813XIP9"/>
<dbReference type="OrthoDB" id="9983828at2759"/>
<dbReference type="EMBL" id="CAJNOM010000035">
    <property type="protein sequence ID" value="CAF0873743.1"/>
    <property type="molecule type" value="Genomic_DNA"/>
</dbReference>
<feature type="signal peptide" evidence="2">
    <location>
        <begin position="1"/>
        <end position="20"/>
    </location>
</feature>
<feature type="transmembrane region" description="Helical" evidence="1">
    <location>
        <begin position="620"/>
        <end position="645"/>
    </location>
</feature>
<evidence type="ECO:0000313" key="3">
    <source>
        <dbReference type="EMBL" id="CAF0873743.1"/>
    </source>
</evidence>
<comment type="caution">
    <text evidence="3">The sequence shown here is derived from an EMBL/GenBank/DDBJ whole genome shotgun (WGS) entry which is preliminary data.</text>
</comment>
<feature type="chain" id="PRO_5032668529" evidence="2">
    <location>
        <begin position="21"/>
        <end position="692"/>
    </location>
</feature>
<proteinExistence type="predicted"/>
<keyword evidence="4" id="KW-1185">Reference proteome</keyword>
<keyword evidence="1" id="KW-1133">Transmembrane helix</keyword>
<dbReference type="PANTHER" id="PTHR36902:SF1">
    <property type="entry name" value="ENRICHED IN SURFACE-LABELED PROTEOME PROTEIN 9"/>
    <property type="match status" value="1"/>
</dbReference>
<dbReference type="Proteomes" id="UP000663832">
    <property type="component" value="Unassembled WGS sequence"/>
</dbReference>
<gene>
    <name evidence="3" type="ORF">QVE165_LOCUS8037</name>
</gene>
<dbReference type="PANTHER" id="PTHR36902">
    <property type="entry name" value="ENRICHED IN SURFACE-LABELED PROTEOME PROTEIN 9"/>
    <property type="match status" value="1"/>
</dbReference>
<evidence type="ECO:0000256" key="1">
    <source>
        <dbReference type="SAM" id="Phobius"/>
    </source>
</evidence>
<accession>A0A813XIP9</accession>